<reference evidence="5" key="2">
    <citation type="submission" date="2023-05" db="EMBL/GenBank/DDBJ databases">
        <authorList>
            <person name="Fouks B."/>
        </authorList>
    </citation>
    <scope>NUCLEOTIDE SEQUENCE</scope>
    <source>
        <strain evidence="5">Stay&amp;Tobe</strain>
        <tissue evidence="5">Testes</tissue>
    </source>
</reference>
<dbReference type="InterPro" id="IPR058055">
    <property type="entry name" value="PA-PLA1"/>
</dbReference>
<proteinExistence type="inferred from homology"/>
<gene>
    <name evidence="5" type="ORF">L9F63_016039</name>
</gene>
<dbReference type="Pfam" id="PF02825">
    <property type="entry name" value="WWE"/>
    <property type="match status" value="1"/>
</dbReference>
<protein>
    <submittedName>
        <fullName evidence="5">Uncharacterized protein</fullName>
    </submittedName>
</protein>
<feature type="region of interest" description="Disordered" evidence="2">
    <location>
        <begin position="457"/>
        <end position="485"/>
    </location>
</feature>
<feature type="compositionally biased region" description="Low complexity" evidence="2">
    <location>
        <begin position="73"/>
        <end position="82"/>
    </location>
</feature>
<dbReference type="InterPro" id="IPR004170">
    <property type="entry name" value="WWE_dom"/>
</dbReference>
<dbReference type="PANTHER" id="PTHR23509:SF10">
    <property type="entry name" value="LD21067P"/>
    <property type="match status" value="1"/>
</dbReference>
<sequence length="589" mass="66289">MYTPTFSAGITGAASQLPFTSSQPVGEKYSSEHEPPVFTPPPVATVSSLTEASNSYRLKSQKRPVYAQPPGLSTVSSTPAVPSSIPYASPPSAVMEAAAAATVQYQPAGSQPQVVSYVNQTQQSTMYRPVYHHWFYKKEVETKVLWQPFSMVDSLALEEAFTSKEILPETIVATDGGRYDVNILRRQHLAVYWKENATEVRRCGWFYKSSSDTRYVPYEENVSTRLEEEFKIATTTNVWHRRIEFPNGETIVFHGPTMMVHYLQATSPDSWGNTPQTPLRPCIVKRGVDEFNIDEGEPAKVDHLLFLVHGIGSVCDLKFRTVEEVVDEFRNLSLQLTLSHFRTSIDEGKVNRIEVLPISWHASLHEDTGIDAKLKSITLDSIPKLRHFTNDTLLDILFYTSPVYCQTIIHTVGNELNRLYTLFKERNPTFDGGISVGGHSLGSLILFDLLFHQKVPEGETQQDSKSILSSDDKTEKREDVSKDEHNSNQKINYVIGNAGTGQPSITYPQLTFQPKAFFALGSPIGMFVTIRGIDTLGEDFRFPTCPKFFNIFHPFDPVAYRIETLVNPKLTGLRPVLIPHHKGRKRMHL</sequence>
<dbReference type="SUPFAM" id="SSF117839">
    <property type="entry name" value="WWE domain"/>
    <property type="match status" value="1"/>
</dbReference>
<comment type="similarity">
    <text evidence="1">Belongs to the PA-PLA1 family.</text>
</comment>
<dbReference type="GO" id="GO:0004620">
    <property type="term" value="F:phospholipase activity"/>
    <property type="evidence" value="ECO:0007669"/>
    <property type="project" value="TreeGrafter"/>
</dbReference>
<evidence type="ECO:0000313" key="5">
    <source>
        <dbReference type="EMBL" id="KAJ9590941.1"/>
    </source>
</evidence>
<keyword evidence="6" id="KW-1185">Reference proteome</keyword>
<evidence type="ECO:0000256" key="2">
    <source>
        <dbReference type="SAM" id="MobiDB-lite"/>
    </source>
</evidence>
<dbReference type="PANTHER" id="PTHR23509">
    <property type="entry name" value="PA-PL1 PHOSPHOLIPASE FAMILY"/>
    <property type="match status" value="1"/>
</dbReference>
<dbReference type="InterPro" id="IPR057825">
    <property type="entry name" value="WWE_SEC23-DDH2"/>
</dbReference>
<dbReference type="PROSITE" id="PS50918">
    <property type="entry name" value="WWE"/>
    <property type="match status" value="1"/>
</dbReference>
<dbReference type="AlphaFoldDB" id="A0AAD8A2S5"/>
<evidence type="ECO:0000256" key="1">
    <source>
        <dbReference type="ARBA" id="ARBA00038464"/>
    </source>
</evidence>
<feature type="domain" description="DDHD" evidence="4">
    <location>
        <begin position="510"/>
        <end position="589"/>
    </location>
</feature>
<comment type="caution">
    <text evidence="5">The sequence shown here is derived from an EMBL/GenBank/DDBJ whole genome shotgun (WGS) entry which is preliminary data.</text>
</comment>
<dbReference type="GO" id="GO:0046872">
    <property type="term" value="F:metal ion binding"/>
    <property type="evidence" value="ECO:0007669"/>
    <property type="project" value="InterPro"/>
</dbReference>
<feature type="compositionally biased region" description="Polar residues" evidence="2">
    <location>
        <begin position="459"/>
        <end position="469"/>
    </location>
</feature>
<feature type="region of interest" description="Disordered" evidence="2">
    <location>
        <begin position="17"/>
        <end position="42"/>
    </location>
</feature>
<feature type="compositionally biased region" description="Basic and acidic residues" evidence="2">
    <location>
        <begin position="470"/>
        <end position="485"/>
    </location>
</feature>
<feature type="non-terminal residue" evidence="5">
    <location>
        <position position="1"/>
    </location>
</feature>
<accession>A0AAD8A2S5</accession>
<evidence type="ECO:0000259" key="3">
    <source>
        <dbReference type="PROSITE" id="PS50918"/>
    </source>
</evidence>
<feature type="domain" description="WWE" evidence="3">
    <location>
        <begin position="119"/>
        <end position="202"/>
    </location>
</feature>
<dbReference type="GO" id="GO:0030134">
    <property type="term" value="C:COPII-coated ER to Golgi transport vesicle"/>
    <property type="evidence" value="ECO:0007669"/>
    <property type="project" value="TreeGrafter"/>
</dbReference>
<dbReference type="SMART" id="SM01127">
    <property type="entry name" value="DDHD"/>
    <property type="match status" value="1"/>
</dbReference>
<reference evidence="5" key="1">
    <citation type="journal article" date="2023" name="IScience">
        <title>Live-bearing cockroach genome reveals convergent evolutionary mechanisms linked to viviparity in insects and beyond.</title>
        <authorList>
            <person name="Fouks B."/>
            <person name="Harrison M.C."/>
            <person name="Mikhailova A.A."/>
            <person name="Marchal E."/>
            <person name="English S."/>
            <person name="Carruthers M."/>
            <person name="Jennings E.C."/>
            <person name="Chiamaka E.L."/>
            <person name="Frigard R.A."/>
            <person name="Pippel M."/>
            <person name="Attardo G.M."/>
            <person name="Benoit J.B."/>
            <person name="Bornberg-Bauer E."/>
            <person name="Tobe S.S."/>
        </authorList>
    </citation>
    <scope>NUCLEOTIDE SEQUENCE</scope>
    <source>
        <strain evidence="5">Stay&amp;Tobe</strain>
    </source>
</reference>
<dbReference type="Pfam" id="PF02862">
    <property type="entry name" value="DDHD"/>
    <property type="match status" value="1"/>
</dbReference>
<dbReference type="EMBL" id="JASPKZ010004177">
    <property type="protein sequence ID" value="KAJ9590941.1"/>
    <property type="molecule type" value="Genomic_DNA"/>
</dbReference>
<name>A0AAD8A2S5_DIPPU</name>
<organism evidence="5 6">
    <name type="scientific">Diploptera punctata</name>
    <name type="common">Pacific beetle cockroach</name>
    <dbReference type="NCBI Taxonomy" id="6984"/>
    <lineage>
        <taxon>Eukaryota</taxon>
        <taxon>Metazoa</taxon>
        <taxon>Ecdysozoa</taxon>
        <taxon>Arthropoda</taxon>
        <taxon>Hexapoda</taxon>
        <taxon>Insecta</taxon>
        <taxon>Pterygota</taxon>
        <taxon>Neoptera</taxon>
        <taxon>Polyneoptera</taxon>
        <taxon>Dictyoptera</taxon>
        <taxon>Blattodea</taxon>
        <taxon>Blaberoidea</taxon>
        <taxon>Blaberidae</taxon>
        <taxon>Diplopterinae</taxon>
        <taxon>Diploptera</taxon>
    </lineage>
</organism>
<dbReference type="InterPro" id="IPR037197">
    <property type="entry name" value="WWE_dom_sf"/>
</dbReference>
<evidence type="ECO:0000259" key="4">
    <source>
        <dbReference type="PROSITE" id="PS51043"/>
    </source>
</evidence>
<evidence type="ECO:0000313" key="6">
    <source>
        <dbReference type="Proteomes" id="UP001233999"/>
    </source>
</evidence>
<dbReference type="InterPro" id="IPR004177">
    <property type="entry name" value="DDHD_dom"/>
</dbReference>
<dbReference type="Pfam" id="PF23464">
    <property type="entry name" value="WWE_3"/>
    <property type="match status" value="1"/>
</dbReference>
<dbReference type="PROSITE" id="PS51043">
    <property type="entry name" value="DDHD"/>
    <property type="match status" value="1"/>
</dbReference>
<feature type="region of interest" description="Disordered" evidence="2">
    <location>
        <begin position="59"/>
        <end position="82"/>
    </location>
</feature>
<dbReference type="Proteomes" id="UP001233999">
    <property type="component" value="Unassembled WGS sequence"/>
</dbReference>